<dbReference type="RefSeq" id="WP_120573444.1">
    <property type="nucleotide sequence ID" value="NZ_CP024087.1"/>
</dbReference>
<dbReference type="AlphaFoldDB" id="A0A386X098"/>
<proteinExistence type="predicted"/>
<dbReference type="KEGG" id="mtua:CSH63_32380"/>
<reference evidence="2 3" key="1">
    <citation type="submission" date="2017-10" db="EMBL/GenBank/DDBJ databases">
        <title>Integration of genomic and chemical information greatly accelerates assignment of the full stereostructure of myelolactone, a potent inhibitor of myeloma from a marine-derived Micromonospora.</title>
        <authorList>
            <person name="Kim M.C."/>
            <person name="Machado H."/>
            <person name="Jensen P.R."/>
            <person name="Fenical W."/>
        </authorList>
    </citation>
    <scope>NUCLEOTIDE SEQUENCE [LARGE SCALE GENOMIC DNA]</scope>
    <source>
        <strain evidence="2 3">CNY-010</strain>
    </source>
</reference>
<dbReference type="EMBL" id="CP024087">
    <property type="protein sequence ID" value="AYF32054.1"/>
    <property type="molecule type" value="Genomic_DNA"/>
</dbReference>
<sequence>MTDTLRHSKLAALAAALNDQRTRALDLVVPAREMTFDAGALRLRDAPPVLTDDGVTDPNGRYTPTGVGDEGIAEKLNIPIKYLRRLRAEAPDLYDANVNGWLSRSTDSYLVRLLRGDAETVETRGVLRAFLSDRYRTIDNFDVLLAALQGIQRTCQTMPDFSADLTDRRMYVRVTHPGVAAYAPSLLEGYRSPFDGRDVGNGWTPQRVARAAGGEGQAIAAGAEPIVFAGFVISNSETGGGAFSITPRLVVKVCNNGLTITADALREVHIGGRLDTGVIRWSADTQRKSLDLVTAQTADAVATFLDADYVKAKVAELEEKAGTPVNDAQGVITTVSKKLGFTEAQQATILDHFIRGGQVTAGGVLHAVTSAAQTLADGDAAWDMEAAALPALALAARSG</sequence>
<gene>
    <name evidence="2" type="ORF">CSH63_32380</name>
</gene>
<evidence type="ECO:0000313" key="3">
    <source>
        <dbReference type="Proteomes" id="UP000267804"/>
    </source>
</evidence>
<evidence type="ECO:0000256" key="1">
    <source>
        <dbReference type="SAM" id="MobiDB-lite"/>
    </source>
</evidence>
<name>A0A386X098_9ACTN</name>
<accession>A0A386X098</accession>
<organism evidence="2 3">
    <name type="scientific">Micromonospora tulbaghiae</name>
    <dbReference type="NCBI Taxonomy" id="479978"/>
    <lineage>
        <taxon>Bacteria</taxon>
        <taxon>Bacillati</taxon>
        <taxon>Actinomycetota</taxon>
        <taxon>Actinomycetes</taxon>
        <taxon>Micromonosporales</taxon>
        <taxon>Micromonosporaceae</taxon>
        <taxon>Micromonospora</taxon>
    </lineage>
</organism>
<evidence type="ECO:0000313" key="2">
    <source>
        <dbReference type="EMBL" id="AYF32054.1"/>
    </source>
</evidence>
<dbReference type="Proteomes" id="UP000267804">
    <property type="component" value="Chromosome"/>
</dbReference>
<feature type="region of interest" description="Disordered" evidence="1">
    <location>
        <begin position="49"/>
        <end position="68"/>
    </location>
</feature>
<protein>
    <submittedName>
        <fullName evidence="2">DUF932 domain-containing protein</fullName>
    </submittedName>
</protein>